<dbReference type="AlphaFoldDB" id="A0A433Q6I1"/>
<dbReference type="PANTHER" id="PTHR13489:SF0">
    <property type="entry name" value="MINI-CHROMOSOME MAINTENANCE COMPLEX-BINDING PROTEIN"/>
    <property type="match status" value="1"/>
</dbReference>
<dbReference type="GO" id="GO:0003682">
    <property type="term" value="F:chromatin binding"/>
    <property type="evidence" value="ECO:0007669"/>
    <property type="project" value="TreeGrafter"/>
</dbReference>
<dbReference type="PANTHER" id="PTHR13489">
    <property type="entry name" value="MINI-CHROMOSOME MAINTENANCE COMPLEX-BINDING PROTEIN"/>
    <property type="match status" value="1"/>
</dbReference>
<evidence type="ECO:0000313" key="4">
    <source>
        <dbReference type="Proteomes" id="UP000274822"/>
    </source>
</evidence>
<dbReference type="Proteomes" id="UP000274822">
    <property type="component" value="Unassembled WGS sequence"/>
</dbReference>
<name>A0A433Q6I1_9FUNG</name>
<protein>
    <submittedName>
        <fullName evidence="3">Mini-chromosome maintenance replisome factor-domain-containing protein</fullName>
    </submittedName>
</protein>
<dbReference type="GO" id="GO:0006261">
    <property type="term" value="P:DNA-templated DNA replication"/>
    <property type="evidence" value="ECO:0007669"/>
    <property type="project" value="TreeGrafter"/>
</dbReference>
<feature type="non-terminal residue" evidence="3">
    <location>
        <position position="249"/>
    </location>
</feature>
<keyword evidence="4" id="KW-1185">Reference proteome</keyword>
<dbReference type="InterPro" id="IPR019140">
    <property type="entry name" value="MCM_complex-bd"/>
</dbReference>
<comment type="caution">
    <text evidence="3">The sequence shown here is derived from an EMBL/GenBank/DDBJ whole genome shotgun (WGS) entry which is preliminary data.</text>
</comment>
<dbReference type="EMBL" id="RBNJ01013095">
    <property type="protein sequence ID" value="RUS25394.1"/>
    <property type="molecule type" value="Genomic_DNA"/>
</dbReference>
<dbReference type="GO" id="GO:0005634">
    <property type="term" value="C:nucleus"/>
    <property type="evidence" value="ECO:0007669"/>
    <property type="project" value="UniProtKB-SubCell"/>
</dbReference>
<comment type="subcellular location">
    <subcellularLocation>
        <location evidence="1">Nucleus</location>
    </subcellularLocation>
</comment>
<evidence type="ECO:0000256" key="2">
    <source>
        <dbReference type="ARBA" id="ARBA00023242"/>
    </source>
</evidence>
<evidence type="ECO:0000313" key="3">
    <source>
        <dbReference type="EMBL" id="RUS25394.1"/>
    </source>
</evidence>
<reference evidence="3 4" key="1">
    <citation type="journal article" date="2018" name="New Phytol.">
        <title>Phylogenomics of Endogonaceae and evolution of mycorrhizas within Mucoromycota.</title>
        <authorList>
            <person name="Chang Y."/>
            <person name="Desiro A."/>
            <person name="Na H."/>
            <person name="Sandor L."/>
            <person name="Lipzen A."/>
            <person name="Clum A."/>
            <person name="Barry K."/>
            <person name="Grigoriev I.V."/>
            <person name="Martin F.M."/>
            <person name="Stajich J.E."/>
            <person name="Smith M.E."/>
            <person name="Bonito G."/>
            <person name="Spatafora J.W."/>
        </authorList>
    </citation>
    <scope>NUCLEOTIDE SEQUENCE [LARGE SCALE GENOMIC DNA]</scope>
    <source>
        <strain evidence="3 4">AD002</strain>
    </source>
</reference>
<keyword evidence="2" id="KW-0539">Nucleus</keyword>
<gene>
    <name evidence="3" type="ORF">BC938DRAFT_472234</name>
</gene>
<sequence length="249" mass="27600">MTCPFRIFNLTRNCSLPTHTLTMPSIDLHNCIQNPLAVVGRLFADRPSPLPKDENWAAARTRGNTDFGVSDHFDRLFDTPDKLAQARIRLGFLSWREKTPSLNPLPTLLVPQIPSLNDTPWRRLRHNTLVRFRCMVQDTGLGQEYFVAAFETTDAVSGVKYTDDPVPEQNDALDTSTIPTDLFGEKQLLYCVSVPAETAWAARAHTGHGGAGRDDNGGRRAEVDEAGTGSFVPEKYPFSGEHHVAAVVK</sequence>
<proteinExistence type="predicted"/>
<evidence type="ECO:0000256" key="1">
    <source>
        <dbReference type="ARBA" id="ARBA00004123"/>
    </source>
</evidence>
<accession>A0A433Q6I1</accession>
<dbReference type="Pfam" id="PF09739">
    <property type="entry name" value="MCM_bind"/>
    <property type="match status" value="1"/>
</dbReference>
<organism evidence="3 4">
    <name type="scientific">Jimgerdemannia flammicorona</name>
    <dbReference type="NCBI Taxonomy" id="994334"/>
    <lineage>
        <taxon>Eukaryota</taxon>
        <taxon>Fungi</taxon>
        <taxon>Fungi incertae sedis</taxon>
        <taxon>Mucoromycota</taxon>
        <taxon>Mucoromycotina</taxon>
        <taxon>Endogonomycetes</taxon>
        <taxon>Endogonales</taxon>
        <taxon>Endogonaceae</taxon>
        <taxon>Jimgerdemannia</taxon>
    </lineage>
</organism>